<dbReference type="AlphaFoldDB" id="A0A9Q1QKW0"/>
<evidence type="ECO:0000256" key="3">
    <source>
        <dbReference type="ARBA" id="ARBA00022833"/>
    </source>
</evidence>
<evidence type="ECO:0000259" key="5">
    <source>
        <dbReference type="PROSITE" id="PS50089"/>
    </source>
</evidence>
<dbReference type="InterPro" id="IPR017907">
    <property type="entry name" value="Znf_RING_CS"/>
</dbReference>
<accession>A0A9Q1QKW0</accession>
<comment type="caution">
    <text evidence="6">The sequence shown here is derived from an EMBL/GenBank/DDBJ whole genome shotgun (WGS) entry which is preliminary data.</text>
</comment>
<keyword evidence="3" id="KW-0862">Zinc</keyword>
<dbReference type="PROSITE" id="PS00518">
    <property type="entry name" value="ZF_RING_1"/>
    <property type="match status" value="1"/>
</dbReference>
<dbReference type="InterPro" id="IPR013083">
    <property type="entry name" value="Znf_RING/FYVE/PHD"/>
</dbReference>
<evidence type="ECO:0000313" key="7">
    <source>
        <dbReference type="Proteomes" id="UP001153076"/>
    </source>
</evidence>
<dbReference type="InterPro" id="IPR027370">
    <property type="entry name" value="Znf-RING_euk"/>
</dbReference>
<keyword evidence="2 4" id="KW-0863">Zinc-finger</keyword>
<name>A0A9Q1QKW0_9CARY</name>
<sequence length="462" mass="49889">MWGSSADLRLQKVSTEPSLCCTDLSDDDGSSSSSHEEGLECPICWESFNIVENVPYVLWCGHTLCQNCVLGLQWAVFKLPAQKVQLPFFVSCPWCHFLSFRLNGERAKSEFLLRGDSQQAMSPARSSLLGCSSNNHSHRRVQPTHFQGWLGSNLDNSHVTGNVIVERPQFSLHKSLDYFIRLAAKFPLHAVDTSCCPIGASALLAKTNRSGGTAGGRMGGGMLSAGFILLGSAKPPSSKVGASVTVGLLCGGFTDPASSSDGSSQKDGVFLTLGGLSVKDPWASSGTSTAKVNVIVVTLYLISEKKKGKKSFFDSRVLPAELLDVSPSSTIEGVLSGPFIFLSFTSSDSREVMANAAAATAAANSTSSPDSFRLIWPESCLRNHFLLLINIVDSTTSGGFLVNIYNFFLDEGLQTQGEERIRKKSTILPFKMGDMQCRKVMSHVAHLKGKVLRVSEIFDIPR</sequence>
<keyword evidence="7" id="KW-1185">Reference proteome</keyword>
<evidence type="ECO:0000313" key="6">
    <source>
        <dbReference type="EMBL" id="KAJ8445499.1"/>
    </source>
</evidence>
<evidence type="ECO:0000256" key="1">
    <source>
        <dbReference type="ARBA" id="ARBA00022723"/>
    </source>
</evidence>
<dbReference type="PROSITE" id="PS50089">
    <property type="entry name" value="ZF_RING_2"/>
    <property type="match status" value="1"/>
</dbReference>
<gene>
    <name evidence="6" type="ORF">Cgig2_031312</name>
</gene>
<protein>
    <recommendedName>
        <fullName evidence="5">RING-type domain-containing protein</fullName>
    </recommendedName>
</protein>
<evidence type="ECO:0000256" key="4">
    <source>
        <dbReference type="PROSITE-ProRule" id="PRU00175"/>
    </source>
</evidence>
<dbReference type="SUPFAM" id="SSF57850">
    <property type="entry name" value="RING/U-box"/>
    <property type="match status" value="1"/>
</dbReference>
<dbReference type="PANTHER" id="PTHR46616:SF1">
    <property type="entry name" value="TRANSCRIPTION FACTOR C2H2 FAMILY-RELATED"/>
    <property type="match status" value="1"/>
</dbReference>
<dbReference type="Pfam" id="PF13445">
    <property type="entry name" value="zf-RING_UBOX"/>
    <property type="match status" value="1"/>
</dbReference>
<dbReference type="Proteomes" id="UP001153076">
    <property type="component" value="Unassembled WGS sequence"/>
</dbReference>
<dbReference type="InterPro" id="IPR001841">
    <property type="entry name" value="Znf_RING"/>
</dbReference>
<organism evidence="6 7">
    <name type="scientific">Carnegiea gigantea</name>
    <dbReference type="NCBI Taxonomy" id="171969"/>
    <lineage>
        <taxon>Eukaryota</taxon>
        <taxon>Viridiplantae</taxon>
        <taxon>Streptophyta</taxon>
        <taxon>Embryophyta</taxon>
        <taxon>Tracheophyta</taxon>
        <taxon>Spermatophyta</taxon>
        <taxon>Magnoliopsida</taxon>
        <taxon>eudicotyledons</taxon>
        <taxon>Gunneridae</taxon>
        <taxon>Pentapetalae</taxon>
        <taxon>Caryophyllales</taxon>
        <taxon>Cactineae</taxon>
        <taxon>Cactaceae</taxon>
        <taxon>Cactoideae</taxon>
        <taxon>Echinocereeae</taxon>
        <taxon>Carnegiea</taxon>
    </lineage>
</organism>
<dbReference type="Gene3D" id="3.30.40.10">
    <property type="entry name" value="Zinc/RING finger domain, C3HC4 (zinc finger)"/>
    <property type="match status" value="1"/>
</dbReference>
<proteinExistence type="predicted"/>
<dbReference type="PANTHER" id="PTHR46616">
    <property type="entry name" value="UBIQUITIN-PROTEIN LIGASE"/>
    <property type="match status" value="1"/>
</dbReference>
<feature type="domain" description="RING-type" evidence="5">
    <location>
        <begin position="41"/>
        <end position="96"/>
    </location>
</feature>
<reference evidence="6" key="1">
    <citation type="submission" date="2022-04" db="EMBL/GenBank/DDBJ databases">
        <title>Carnegiea gigantea Genome sequencing and assembly v2.</title>
        <authorList>
            <person name="Copetti D."/>
            <person name="Sanderson M.J."/>
            <person name="Burquez A."/>
            <person name="Wojciechowski M.F."/>
        </authorList>
    </citation>
    <scope>NUCLEOTIDE SEQUENCE</scope>
    <source>
        <strain evidence="6">SGP5-SGP5p</strain>
        <tissue evidence="6">Aerial part</tissue>
    </source>
</reference>
<keyword evidence="1" id="KW-0479">Metal-binding</keyword>
<dbReference type="GO" id="GO:0008270">
    <property type="term" value="F:zinc ion binding"/>
    <property type="evidence" value="ECO:0007669"/>
    <property type="project" value="UniProtKB-KW"/>
</dbReference>
<evidence type="ECO:0000256" key="2">
    <source>
        <dbReference type="ARBA" id="ARBA00022771"/>
    </source>
</evidence>
<dbReference type="EMBL" id="JAKOGI010000077">
    <property type="protein sequence ID" value="KAJ8445499.1"/>
    <property type="molecule type" value="Genomic_DNA"/>
</dbReference>
<dbReference type="OrthoDB" id="252722at2759"/>